<gene>
    <name evidence="1" type="ORF">F9Z43_21160</name>
</gene>
<dbReference type="RefSeq" id="WP_156867842.1">
    <property type="nucleotide sequence ID" value="NZ_WEIK01000022.1"/>
</dbReference>
<sequence length="126" mass="14312">MRFATLLIPITFLASCGMMSIDQMRDTLPAKIYTSELSPDALNECIVGVFNGDARGFEMIRFDGAKSYRQGNRITITAITGYPMYFLDITPNDKDSKRSLIQERSLEHMPIGYLDRFQGLTRSCLR</sequence>
<dbReference type="AlphaFoldDB" id="A0A7X3JTM2"/>
<dbReference type="PROSITE" id="PS51257">
    <property type="entry name" value="PROKAR_LIPOPROTEIN"/>
    <property type="match status" value="1"/>
</dbReference>
<dbReference type="Proteomes" id="UP000440965">
    <property type="component" value="Unassembled WGS sequence"/>
</dbReference>
<evidence type="ECO:0008006" key="3">
    <source>
        <dbReference type="Google" id="ProtNLM"/>
    </source>
</evidence>
<name>A0A7X3JTM2_9PSED</name>
<proteinExistence type="predicted"/>
<evidence type="ECO:0000313" key="2">
    <source>
        <dbReference type="Proteomes" id="UP000440965"/>
    </source>
</evidence>
<dbReference type="EMBL" id="WEIK01000022">
    <property type="protein sequence ID" value="MVF51773.1"/>
    <property type="molecule type" value="Genomic_DNA"/>
</dbReference>
<organism evidence="1 2">
    <name type="scientific">Pseudomonas monteilii</name>
    <dbReference type="NCBI Taxonomy" id="76759"/>
    <lineage>
        <taxon>Bacteria</taxon>
        <taxon>Pseudomonadati</taxon>
        <taxon>Pseudomonadota</taxon>
        <taxon>Gammaproteobacteria</taxon>
        <taxon>Pseudomonadales</taxon>
        <taxon>Pseudomonadaceae</taxon>
        <taxon>Pseudomonas</taxon>
    </lineage>
</organism>
<accession>A0A7X3JTM2</accession>
<protein>
    <recommendedName>
        <fullName evidence="3">Lipoprotein</fullName>
    </recommendedName>
</protein>
<comment type="caution">
    <text evidence="1">The sequence shown here is derived from an EMBL/GenBank/DDBJ whole genome shotgun (WGS) entry which is preliminary data.</text>
</comment>
<reference evidence="1 2" key="1">
    <citation type="submission" date="2019-10" db="EMBL/GenBank/DDBJ databases">
        <title>XDR Pseudomonas monteilii producing IMP-16 from LCR.</title>
        <authorList>
            <person name="Ballaben A."/>
            <person name="Doi Y."/>
        </authorList>
    </citation>
    <scope>NUCLEOTIDE SEQUENCE [LARGE SCALE GENOMIC DNA]</scope>
    <source>
        <strain evidence="1 2">597/14</strain>
    </source>
</reference>
<evidence type="ECO:0000313" key="1">
    <source>
        <dbReference type="EMBL" id="MVF51773.1"/>
    </source>
</evidence>